<comment type="caution">
    <text evidence="1">The sequence shown here is derived from an EMBL/GenBank/DDBJ whole genome shotgun (WGS) entry which is preliminary data.</text>
</comment>
<accession>A0A9P8Q2A2</accession>
<name>A0A9P8Q2A2_WICPI</name>
<sequence>MALRPEEIPVFKTPVSSLRLLMDLMTTLKGLNISSVAVPGTEPDRDLELLGFVVVDTYDWRISSLLSEL</sequence>
<evidence type="ECO:0000313" key="2">
    <source>
        <dbReference type="Proteomes" id="UP000774326"/>
    </source>
</evidence>
<dbReference type="Proteomes" id="UP000774326">
    <property type="component" value="Unassembled WGS sequence"/>
</dbReference>
<dbReference type="AlphaFoldDB" id="A0A9P8Q2A2"/>
<protein>
    <submittedName>
        <fullName evidence="1">Uncharacterized protein</fullName>
    </submittedName>
</protein>
<organism evidence="1 2">
    <name type="scientific">Wickerhamomyces pijperi</name>
    <name type="common">Yeast</name>
    <name type="synonym">Pichia pijperi</name>
    <dbReference type="NCBI Taxonomy" id="599730"/>
    <lineage>
        <taxon>Eukaryota</taxon>
        <taxon>Fungi</taxon>
        <taxon>Dikarya</taxon>
        <taxon>Ascomycota</taxon>
        <taxon>Saccharomycotina</taxon>
        <taxon>Saccharomycetes</taxon>
        <taxon>Phaffomycetales</taxon>
        <taxon>Wickerhamomycetaceae</taxon>
        <taxon>Wickerhamomyces</taxon>
    </lineage>
</organism>
<gene>
    <name evidence="1" type="ORF">WICPIJ_007543</name>
</gene>
<reference evidence="1" key="1">
    <citation type="journal article" date="2021" name="Open Biol.">
        <title>Shared evolutionary footprints suggest mitochondrial oxidative damage underlies multiple complex I losses in fungi.</title>
        <authorList>
            <person name="Schikora-Tamarit M.A."/>
            <person name="Marcet-Houben M."/>
            <person name="Nosek J."/>
            <person name="Gabaldon T."/>
        </authorList>
    </citation>
    <scope>NUCLEOTIDE SEQUENCE</scope>
    <source>
        <strain evidence="1">CBS2887</strain>
    </source>
</reference>
<dbReference type="EMBL" id="JAEUBG010004410">
    <property type="protein sequence ID" value="KAH3681464.1"/>
    <property type="molecule type" value="Genomic_DNA"/>
</dbReference>
<keyword evidence="2" id="KW-1185">Reference proteome</keyword>
<proteinExistence type="predicted"/>
<reference evidence="1" key="2">
    <citation type="submission" date="2021-01" db="EMBL/GenBank/DDBJ databases">
        <authorList>
            <person name="Schikora-Tamarit M.A."/>
        </authorList>
    </citation>
    <scope>NUCLEOTIDE SEQUENCE</scope>
    <source>
        <strain evidence="1">CBS2887</strain>
    </source>
</reference>
<evidence type="ECO:0000313" key="1">
    <source>
        <dbReference type="EMBL" id="KAH3681464.1"/>
    </source>
</evidence>